<protein>
    <submittedName>
        <fullName evidence="3">Uncharacterized protein</fullName>
    </submittedName>
</protein>
<keyword evidence="4" id="KW-1185">Reference proteome</keyword>
<feature type="transmembrane region" description="Helical" evidence="2">
    <location>
        <begin position="364"/>
        <end position="384"/>
    </location>
</feature>
<feature type="transmembrane region" description="Helical" evidence="2">
    <location>
        <begin position="29"/>
        <end position="50"/>
    </location>
</feature>
<feature type="transmembrane region" description="Helical" evidence="2">
    <location>
        <begin position="62"/>
        <end position="84"/>
    </location>
</feature>
<keyword evidence="2" id="KW-0812">Transmembrane</keyword>
<gene>
    <name evidence="3" type="ORF">BJ969_005073</name>
</gene>
<feature type="transmembrane region" description="Helical" evidence="2">
    <location>
        <begin position="196"/>
        <end position="219"/>
    </location>
</feature>
<organism evidence="3 4">
    <name type="scientific">Saccharopolyspora gloriosae</name>
    <dbReference type="NCBI Taxonomy" id="455344"/>
    <lineage>
        <taxon>Bacteria</taxon>
        <taxon>Bacillati</taxon>
        <taxon>Actinomycetota</taxon>
        <taxon>Actinomycetes</taxon>
        <taxon>Pseudonocardiales</taxon>
        <taxon>Pseudonocardiaceae</taxon>
        <taxon>Saccharopolyspora</taxon>
    </lineage>
</organism>
<sequence length="521" mass="52861">MPLIESLPDPDLVPEPDEEHRDRIGARRLGLVVVTTTLIGYLLAATLLALATGTARGADVALPALLAAAVPGWLAAHQVPLLILGAPLSVLPFLPTIALGLLIAAITAAFLRRYELSGARDAVRVIGVVGFTHAVLGAALAALLGGVVDASVPGAFLRCGLIAAAASAAGACRYGELLAALRRLAGPTISAGLRGGLLAWACLLGAGALVAVIALFLSAPRVGDLLSRADSAGDVFGMLLLSLLYLPNAMVAGWSFAAGPGIGVGELAVRFYGTSPGPVPEFPLLVALPPGDAAWWWSAVVLLPVAAGVFVGVRCGRDLGGAHRSASVALAALVAASGVLVVAAATGGSAGGGGFDPISLHPVLSALVTFGWVLVPALPAMWLFPADPASPAAESDAEAPPEPDVADEVVDEVADDAADDSETADDSDEDDAENDADEDQDAPELEEVDLEADEFDVDEAEWADLVLRAQQADAAEPVVSWSGDLYADEGPAVDERPGDDHDAEPEPGAPSSGAEPRADDR</sequence>
<dbReference type="RefSeq" id="WP_184482971.1">
    <property type="nucleotide sequence ID" value="NZ_JACHIV010000001.1"/>
</dbReference>
<keyword evidence="2" id="KW-0472">Membrane</keyword>
<evidence type="ECO:0000313" key="3">
    <source>
        <dbReference type="EMBL" id="MBB5071985.1"/>
    </source>
</evidence>
<proteinExistence type="predicted"/>
<evidence type="ECO:0000313" key="4">
    <source>
        <dbReference type="Proteomes" id="UP000580474"/>
    </source>
</evidence>
<feature type="transmembrane region" description="Helical" evidence="2">
    <location>
        <begin position="325"/>
        <end position="344"/>
    </location>
</feature>
<dbReference type="Pfam" id="PF19877">
    <property type="entry name" value="DUF6350"/>
    <property type="match status" value="1"/>
</dbReference>
<comment type="caution">
    <text evidence="3">The sequence shown here is derived from an EMBL/GenBank/DDBJ whole genome shotgun (WGS) entry which is preliminary data.</text>
</comment>
<dbReference type="AlphaFoldDB" id="A0A840NPS9"/>
<dbReference type="EMBL" id="JACHIV010000001">
    <property type="protein sequence ID" value="MBB5071985.1"/>
    <property type="molecule type" value="Genomic_DNA"/>
</dbReference>
<reference evidence="3 4" key="1">
    <citation type="submission" date="2020-08" db="EMBL/GenBank/DDBJ databases">
        <title>Sequencing the genomes of 1000 actinobacteria strains.</title>
        <authorList>
            <person name="Klenk H.-P."/>
        </authorList>
    </citation>
    <scope>NUCLEOTIDE SEQUENCE [LARGE SCALE GENOMIC DNA]</scope>
    <source>
        <strain evidence="3 4">DSM 45582</strain>
    </source>
</reference>
<feature type="transmembrane region" description="Helical" evidence="2">
    <location>
        <begin position="90"/>
        <end position="111"/>
    </location>
</feature>
<feature type="transmembrane region" description="Helical" evidence="2">
    <location>
        <begin position="123"/>
        <end position="143"/>
    </location>
</feature>
<dbReference type="InterPro" id="IPR045931">
    <property type="entry name" value="DUF6350"/>
</dbReference>
<name>A0A840NPS9_9PSEU</name>
<evidence type="ECO:0000256" key="2">
    <source>
        <dbReference type="SAM" id="Phobius"/>
    </source>
</evidence>
<feature type="transmembrane region" description="Helical" evidence="2">
    <location>
        <begin position="293"/>
        <end position="313"/>
    </location>
</feature>
<feature type="region of interest" description="Disordered" evidence="1">
    <location>
        <begin position="416"/>
        <end position="457"/>
    </location>
</feature>
<feature type="region of interest" description="Disordered" evidence="1">
    <location>
        <begin position="473"/>
        <end position="521"/>
    </location>
</feature>
<dbReference type="Proteomes" id="UP000580474">
    <property type="component" value="Unassembled WGS sequence"/>
</dbReference>
<evidence type="ECO:0000256" key="1">
    <source>
        <dbReference type="SAM" id="MobiDB-lite"/>
    </source>
</evidence>
<keyword evidence="2" id="KW-1133">Transmembrane helix</keyword>
<accession>A0A840NPS9</accession>
<feature type="transmembrane region" description="Helical" evidence="2">
    <location>
        <begin position="225"/>
        <end position="246"/>
    </location>
</feature>